<protein>
    <submittedName>
        <fullName evidence="2">Uncharacterized protein</fullName>
    </submittedName>
</protein>
<evidence type="ECO:0000313" key="3">
    <source>
        <dbReference type="Proteomes" id="UP001529510"/>
    </source>
</evidence>
<reference evidence="2 3" key="1">
    <citation type="submission" date="2024-05" db="EMBL/GenBank/DDBJ databases">
        <title>Genome sequencing and assembly of Indian major carp, Cirrhinus mrigala (Hamilton, 1822).</title>
        <authorList>
            <person name="Mohindra V."/>
            <person name="Chowdhury L.M."/>
            <person name="Lal K."/>
            <person name="Jena J.K."/>
        </authorList>
    </citation>
    <scope>NUCLEOTIDE SEQUENCE [LARGE SCALE GENOMIC DNA]</scope>
    <source>
        <strain evidence="2">CM1030</strain>
        <tissue evidence="2">Blood</tissue>
    </source>
</reference>
<keyword evidence="1" id="KW-0175">Coiled coil</keyword>
<proteinExistence type="predicted"/>
<keyword evidence="3" id="KW-1185">Reference proteome</keyword>
<evidence type="ECO:0000313" key="2">
    <source>
        <dbReference type="EMBL" id="KAL0181098.1"/>
    </source>
</evidence>
<organism evidence="2 3">
    <name type="scientific">Cirrhinus mrigala</name>
    <name type="common">Mrigala</name>
    <dbReference type="NCBI Taxonomy" id="683832"/>
    <lineage>
        <taxon>Eukaryota</taxon>
        <taxon>Metazoa</taxon>
        <taxon>Chordata</taxon>
        <taxon>Craniata</taxon>
        <taxon>Vertebrata</taxon>
        <taxon>Euteleostomi</taxon>
        <taxon>Actinopterygii</taxon>
        <taxon>Neopterygii</taxon>
        <taxon>Teleostei</taxon>
        <taxon>Ostariophysi</taxon>
        <taxon>Cypriniformes</taxon>
        <taxon>Cyprinidae</taxon>
        <taxon>Labeoninae</taxon>
        <taxon>Labeonini</taxon>
        <taxon>Cirrhinus</taxon>
    </lineage>
</organism>
<comment type="caution">
    <text evidence="2">The sequence shown here is derived from an EMBL/GenBank/DDBJ whole genome shotgun (WGS) entry which is preliminary data.</text>
</comment>
<sequence>CDEKAVKKLLSHFGDSRTEESQTAVLELLERVIRLNKQLELKENQAKRAEMGTDQ</sequence>
<name>A0ABD0Q617_CIRMR</name>
<feature type="coiled-coil region" evidence="1">
    <location>
        <begin position="25"/>
        <end position="52"/>
    </location>
</feature>
<feature type="non-terminal residue" evidence="2">
    <location>
        <position position="1"/>
    </location>
</feature>
<feature type="non-terminal residue" evidence="2">
    <location>
        <position position="55"/>
    </location>
</feature>
<evidence type="ECO:0000256" key="1">
    <source>
        <dbReference type="SAM" id="Coils"/>
    </source>
</evidence>
<dbReference type="Proteomes" id="UP001529510">
    <property type="component" value="Unassembled WGS sequence"/>
</dbReference>
<accession>A0ABD0Q617</accession>
<gene>
    <name evidence="2" type="ORF">M9458_023504</name>
</gene>
<dbReference type="EMBL" id="JAMKFB020000011">
    <property type="protein sequence ID" value="KAL0181098.1"/>
    <property type="molecule type" value="Genomic_DNA"/>
</dbReference>
<dbReference type="AlphaFoldDB" id="A0ABD0Q617"/>